<evidence type="ECO:0000256" key="4">
    <source>
        <dbReference type="ARBA" id="ARBA00022989"/>
    </source>
</evidence>
<feature type="transmembrane region" description="Helical" evidence="6">
    <location>
        <begin position="165"/>
        <end position="191"/>
    </location>
</feature>
<dbReference type="PANTHER" id="PTHR12372:SF6">
    <property type="entry name" value="PECANEX-LIKE PROTEIN 4"/>
    <property type="match status" value="1"/>
</dbReference>
<feature type="region of interest" description="Disordered" evidence="7">
    <location>
        <begin position="632"/>
        <end position="662"/>
    </location>
</feature>
<keyword evidence="10" id="KW-1185">Reference proteome</keyword>
<dbReference type="AlphaFoldDB" id="A0ABC9X1G8"/>
<evidence type="ECO:0000313" key="10">
    <source>
        <dbReference type="Proteomes" id="UP001623348"/>
    </source>
</evidence>
<dbReference type="InterPro" id="IPR039797">
    <property type="entry name" value="Pecanex"/>
</dbReference>
<comment type="caution">
    <text evidence="6">Lacks conserved residue(s) required for the propagation of feature annotation.</text>
</comment>
<keyword evidence="5 6" id="KW-0472">Membrane</keyword>
<feature type="compositionally biased region" description="Basic and acidic residues" evidence="7">
    <location>
        <begin position="608"/>
        <end position="619"/>
    </location>
</feature>
<protein>
    <recommendedName>
        <fullName evidence="6">Pecanex-like protein</fullName>
    </recommendedName>
</protein>
<evidence type="ECO:0000256" key="1">
    <source>
        <dbReference type="ARBA" id="ARBA00004141"/>
    </source>
</evidence>
<evidence type="ECO:0000256" key="2">
    <source>
        <dbReference type="ARBA" id="ARBA00010170"/>
    </source>
</evidence>
<dbReference type="PANTHER" id="PTHR12372">
    <property type="entry name" value="PECANEX"/>
    <property type="match status" value="1"/>
</dbReference>
<sequence>MFVTALTLQMTNLYAKQKTVRVERMQIQNTLTDEDEFEFSSCVGSETVKFIIPGKKYIINTVFHSLLAGVLCGLGTWYLLPNRITLLYSNIGGTVMIFVFGWVTICIGEYSLIINTATETATFQALDTYEITALMRPFYIFLFIAVDLAHRFAVNTAILEQTNQILHIVFLFLPFLWAMGILPPLDALFLWGMEQLLEFGLGGSPMSSNTKEIQRVYLFGVFRNPFYPKDVRTVTVLMEKQRRLMKVGVVRRILLTLVSPFAMIAFLSLDRSLQNLHSVSVCIGFTRIFRMVWQNTENALLDIVVVSIAQMLVFNPDLWWNRSLDTGIRLLLVGILRDRLLQFVSKLQFAIAILLTSWTEKKQRRKSAASLITLNVVFFPILLTFIAISALLSSPLLPLFTLPVFLIGFPRPIRSWPGPVGATACVCTDTVYYQQMLPSLAVALQSALAAGSLGLSLPGSHYLCRFQDRLMWILVLEKGFTYCGVNIKGLELQETSCHAAEAHRVDEVFEMAFENQEHTKILSPNRHFGHILTPCTVLPVRLYSDARNVLSGIIDSHENLKHLKDDFVKVLVWMLVQYCYNKSKMQESPGNADKNKKGLFPENQRSSAVERSRPLREEDSFSVDTIEDWTDDSDIFDLEPSGRMKDRKEPGQLGTTPKVHLSIPGSVETQSQDVPQEMSPEEKLYRAVVLGLPAVDKGKQQEVLSRVEFSCSYSELLSIPEEWRTAPVPASKVNEMRQRFPEEWYHFVLSQLDFFHLKEKPSNLLEDLMKDKILKDLYIHGVLSCCFGLFGLDNTVPAPSHVFRAYTGGIPWSVGLDWLTGKPELFQLALKAFRYAFKLMVDKASLGPVENFKELINYLEEYENDWYIGLVSDLEWQQAILQEKPYLFSLGHDPNMGIYTGRVLTLQELLVQVGKLNDEAVRGQWANLSWELLYATNDDEERYSIQAHPVLLRNLTVQAADPPLGYPVYSSEVLHLPLF</sequence>
<comment type="subcellular location">
    <subcellularLocation>
        <location evidence="1 6">Membrane</location>
        <topology evidence="1 6">Multi-pass membrane protein</topology>
    </subcellularLocation>
</comment>
<comment type="caution">
    <text evidence="9">The sequence shown here is derived from an EMBL/GenBank/DDBJ whole genome shotgun (WGS) entry which is preliminary data.</text>
</comment>
<feature type="transmembrane region" description="Helical" evidence="6">
    <location>
        <begin position="138"/>
        <end position="159"/>
    </location>
</feature>
<evidence type="ECO:0000256" key="3">
    <source>
        <dbReference type="ARBA" id="ARBA00022692"/>
    </source>
</evidence>
<dbReference type="GO" id="GO:0016020">
    <property type="term" value="C:membrane"/>
    <property type="evidence" value="ECO:0007669"/>
    <property type="project" value="UniProtKB-SubCell"/>
</dbReference>
<organism evidence="9 10">
    <name type="scientific">Grus japonensis</name>
    <name type="common">Japanese crane</name>
    <name type="synonym">Red-crowned crane</name>
    <dbReference type="NCBI Taxonomy" id="30415"/>
    <lineage>
        <taxon>Eukaryota</taxon>
        <taxon>Metazoa</taxon>
        <taxon>Chordata</taxon>
        <taxon>Craniata</taxon>
        <taxon>Vertebrata</taxon>
        <taxon>Euteleostomi</taxon>
        <taxon>Archelosauria</taxon>
        <taxon>Archosauria</taxon>
        <taxon>Dinosauria</taxon>
        <taxon>Saurischia</taxon>
        <taxon>Theropoda</taxon>
        <taxon>Coelurosauria</taxon>
        <taxon>Aves</taxon>
        <taxon>Neognathae</taxon>
        <taxon>Neoaves</taxon>
        <taxon>Gruiformes</taxon>
        <taxon>Gruidae</taxon>
        <taxon>Grus</taxon>
    </lineage>
</organism>
<dbReference type="Pfam" id="PF05041">
    <property type="entry name" value="Pecanex_C"/>
    <property type="match status" value="1"/>
</dbReference>
<feature type="transmembrane region" description="Helical" evidence="6">
    <location>
        <begin position="249"/>
        <end position="269"/>
    </location>
</feature>
<feature type="compositionally biased region" description="Basic and acidic residues" evidence="7">
    <location>
        <begin position="640"/>
        <end position="650"/>
    </location>
</feature>
<evidence type="ECO:0000259" key="8">
    <source>
        <dbReference type="Pfam" id="PF05041"/>
    </source>
</evidence>
<feature type="domain" description="Pecanex C-terminal" evidence="8">
    <location>
        <begin position="818"/>
        <end position="973"/>
    </location>
</feature>
<evidence type="ECO:0000313" key="9">
    <source>
        <dbReference type="EMBL" id="GAB0191100.1"/>
    </source>
</evidence>
<feature type="region of interest" description="Disordered" evidence="7">
    <location>
        <begin position="585"/>
        <end position="619"/>
    </location>
</feature>
<proteinExistence type="inferred from homology"/>
<feature type="transmembrane region" description="Helical" evidence="6">
    <location>
        <begin position="371"/>
        <end position="392"/>
    </location>
</feature>
<keyword evidence="3 6" id="KW-0812">Transmembrane</keyword>
<accession>A0ABC9X1G8</accession>
<gene>
    <name evidence="9" type="ORF">GRJ2_001575300</name>
</gene>
<reference evidence="9 10" key="1">
    <citation type="submission" date="2024-06" db="EMBL/GenBank/DDBJ databases">
        <title>The draft genome of Grus japonensis, version 3.</title>
        <authorList>
            <person name="Nabeshima K."/>
            <person name="Suzuki S."/>
            <person name="Onuma M."/>
        </authorList>
    </citation>
    <scope>NUCLEOTIDE SEQUENCE [LARGE SCALE GENOMIC DNA]</scope>
    <source>
        <strain evidence="9 10">451A</strain>
    </source>
</reference>
<comment type="similarity">
    <text evidence="2 6">Belongs to the pecanex family.</text>
</comment>
<feature type="transmembrane region" description="Helical" evidence="6">
    <location>
        <begin position="86"/>
        <end position="107"/>
    </location>
</feature>
<name>A0ABC9X1G8_GRUJA</name>
<feature type="transmembrane region" description="Helical" evidence="6">
    <location>
        <begin position="57"/>
        <end position="80"/>
    </location>
</feature>
<dbReference type="Proteomes" id="UP001623348">
    <property type="component" value="Unassembled WGS sequence"/>
</dbReference>
<evidence type="ECO:0000256" key="7">
    <source>
        <dbReference type="SAM" id="MobiDB-lite"/>
    </source>
</evidence>
<evidence type="ECO:0000256" key="6">
    <source>
        <dbReference type="RuleBase" id="RU367089"/>
    </source>
</evidence>
<dbReference type="EMBL" id="BAAFJT010000005">
    <property type="protein sequence ID" value="GAB0191100.1"/>
    <property type="molecule type" value="Genomic_DNA"/>
</dbReference>
<evidence type="ECO:0000256" key="5">
    <source>
        <dbReference type="ARBA" id="ARBA00023136"/>
    </source>
</evidence>
<dbReference type="InterPro" id="IPR007735">
    <property type="entry name" value="Pecanex_C"/>
</dbReference>
<keyword evidence="4 6" id="KW-1133">Transmembrane helix</keyword>